<dbReference type="Pfam" id="PF03886">
    <property type="entry name" value="ABC_trans_aux"/>
    <property type="match status" value="1"/>
</dbReference>
<dbReference type="Gene3D" id="3.40.50.10610">
    <property type="entry name" value="ABC-type transport auxiliary lipoprotein component"/>
    <property type="match status" value="1"/>
</dbReference>
<evidence type="ECO:0000313" key="3">
    <source>
        <dbReference type="EMBL" id="SPZ00158.1"/>
    </source>
</evidence>
<keyword evidence="3" id="KW-0449">Lipoprotein</keyword>
<protein>
    <submittedName>
        <fullName evidence="3">Putative lipoprotein</fullName>
    </submittedName>
</protein>
<dbReference type="Proteomes" id="UP000250443">
    <property type="component" value="Unassembled WGS sequence"/>
</dbReference>
<dbReference type="InterPro" id="IPR005586">
    <property type="entry name" value="ABC_trans_aux"/>
</dbReference>
<organism evidence="3 4">
    <name type="scientific">Pseudomonas luteola</name>
    <dbReference type="NCBI Taxonomy" id="47886"/>
    <lineage>
        <taxon>Bacteria</taxon>
        <taxon>Pseudomonadati</taxon>
        <taxon>Pseudomonadota</taxon>
        <taxon>Gammaproteobacteria</taxon>
        <taxon>Pseudomonadales</taxon>
        <taxon>Pseudomonadaceae</taxon>
        <taxon>Pseudomonas</taxon>
    </lineage>
</organism>
<feature type="domain" description="ABC-type transport auxiliary lipoprotein component" evidence="2">
    <location>
        <begin position="32"/>
        <end position="192"/>
    </location>
</feature>
<accession>A0A2X2BZ79</accession>
<evidence type="ECO:0000256" key="1">
    <source>
        <dbReference type="SAM" id="SignalP"/>
    </source>
</evidence>
<gene>
    <name evidence="3" type="ORF">NCTC11842_00303</name>
</gene>
<feature type="chain" id="PRO_5016023390" evidence="1">
    <location>
        <begin position="28"/>
        <end position="208"/>
    </location>
</feature>
<name>A0A2X2BZ79_PSELU</name>
<dbReference type="AlphaFoldDB" id="A0A2X2BZ79"/>
<dbReference type="SUPFAM" id="SSF159594">
    <property type="entry name" value="XCC0632-like"/>
    <property type="match status" value="1"/>
</dbReference>
<reference evidence="3 4" key="1">
    <citation type="submission" date="2018-06" db="EMBL/GenBank/DDBJ databases">
        <authorList>
            <consortium name="Pathogen Informatics"/>
            <person name="Doyle S."/>
        </authorList>
    </citation>
    <scope>NUCLEOTIDE SEQUENCE [LARGE SCALE GENOMIC DNA]</scope>
    <source>
        <strain evidence="3 4">NCTC11842</strain>
    </source>
</reference>
<dbReference type="RefSeq" id="WP_073450619.1">
    <property type="nucleotide sequence ID" value="NZ_FQYS01000013.1"/>
</dbReference>
<dbReference type="EMBL" id="UAUF01000002">
    <property type="protein sequence ID" value="SPZ00158.1"/>
    <property type="molecule type" value="Genomic_DNA"/>
</dbReference>
<keyword evidence="1" id="KW-0732">Signal</keyword>
<feature type="signal peptide" evidence="1">
    <location>
        <begin position="1"/>
        <end position="27"/>
    </location>
</feature>
<sequence length="208" mass="22966">MTVHLSFSALAAAALCATLSLPGCSSAPTHFYTLLPPLAQESSRDKAPNFQFQMSPVRLPVQVDQPQIVIRRSDGSLTILESERWSAPLGDEFHDALVEQLELQLGIRNMADLPKRADLPLMTIRTDIRRFEMLLGRYALIDVVWTLSLRDHAIAPRLLTCSSVIREPAGIEVNDLVLAHQKAIAHLAIIIAKTAQQWGGSAEIRCPQ</sequence>
<evidence type="ECO:0000259" key="2">
    <source>
        <dbReference type="Pfam" id="PF03886"/>
    </source>
</evidence>
<proteinExistence type="predicted"/>
<evidence type="ECO:0000313" key="4">
    <source>
        <dbReference type="Proteomes" id="UP000250443"/>
    </source>
</evidence>